<dbReference type="GO" id="GO:0003735">
    <property type="term" value="F:structural constituent of ribosome"/>
    <property type="evidence" value="ECO:0007669"/>
    <property type="project" value="InterPro"/>
</dbReference>
<feature type="region of interest" description="Disordered" evidence="5">
    <location>
        <begin position="128"/>
        <end position="167"/>
    </location>
</feature>
<evidence type="ECO:0000313" key="7">
    <source>
        <dbReference type="WBParaSite" id="BXY_0436400.1"/>
    </source>
</evidence>
<dbReference type="WBParaSite" id="BXY_0436400.1">
    <property type="protein sequence ID" value="BXY_0436400.1"/>
    <property type="gene ID" value="BXY_0436400"/>
</dbReference>
<dbReference type="InterPro" id="IPR012678">
    <property type="entry name" value="Ribosomal_uL23/eL15/eS24_sf"/>
</dbReference>
<feature type="compositionally biased region" description="Basic residues" evidence="5">
    <location>
        <begin position="140"/>
        <end position="157"/>
    </location>
</feature>
<dbReference type="HAMAP" id="MF_00545">
    <property type="entry name" value="Ribosomal_eS24"/>
    <property type="match status" value="1"/>
</dbReference>
<dbReference type="SUPFAM" id="SSF54189">
    <property type="entry name" value="Ribosomal proteins S24e, L23 and L15e"/>
    <property type="match status" value="1"/>
</dbReference>
<dbReference type="PANTHER" id="PTHR10496">
    <property type="entry name" value="40S RIBOSOMAL PROTEIN S24"/>
    <property type="match status" value="1"/>
</dbReference>
<dbReference type="InterPro" id="IPR001976">
    <property type="entry name" value="Ribosomal_eS24"/>
</dbReference>
<feature type="compositionally biased region" description="Basic and acidic residues" evidence="5">
    <location>
        <begin position="128"/>
        <end position="139"/>
    </location>
</feature>
<dbReference type="GO" id="GO:0005840">
    <property type="term" value="C:ribosome"/>
    <property type="evidence" value="ECO:0007669"/>
    <property type="project" value="UniProtKB-KW"/>
</dbReference>
<evidence type="ECO:0000256" key="1">
    <source>
        <dbReference type="ARBA" id="ARBA00009680"/>
    </source>
</evidence>
<dbReference type="Proteomes" id="UP000095284">
    <property type="component" value="Unplaced"/>
</dbReference>
<sequence>MEQNVGFKSPAISFRDETDPITVVGFVCSFRLVWLNMSDAVTIRTRKVLGNRLLNRRQMVVEIIHPNRPSVPKNEVRERLAKMYKVSPDVIVAHDFKCHFGGGRSTGFARIYETVDYMKKIEPKHRVWRHTGDKVEKPGRKQRKERKNRSKKLRGTAKVKGAAAAKK</sequence>
<protein>
    <recommendedName>
        <fullName evidence="4">40S ribosomal protein S24</fullName>
    </recommendedName>
</protein>
<evidence type="ECO:0000313" key="6">
    <source>
        <dbReference type="Proteomes" id="UP000095284"/>
    </source>
</evidence>
<comment type="similarity">
    <text evidence="1 4">Belongs to the eukaryotic ribosomal protein eS24 family.</text>
</comment>
<feature type="compositionally biased region" description="Low complexity" evidence="5">
    <location>
        <begin position="158"/>
        <end position="167"/>
    </location>
</feature>
<reference evidence="7" key="1">
    <citation type="submission" date="2016-11" db="UniProtKB">
        <authorList>
            <consortium name="WormBaseParasite"/>
        </authorList>
    </citation>
    <scope>IDENTIFICATION</scope>
</reference>
<dbReference type="InterPro" id="IPR018098">
    <property type="entry name" value="Ribosomal_eS24_CS"/>
</dbReference>
<proteinExistence type="inferred from homology"/>
<evidence type="ECO:0000256" key="2">
    <source>
        <dbReference type="ARBA" id="ARBA00022980"/>
    </source>
</evidence>
<organism evidence="6 7">
    <name type="scientific">Bursaphelenchus xylophilus</name>
    <name type="common">Pinewood nematode worm</name>
    <name type="synonym">Aphelenchoides xylophilus</name>
    <dbReference type="NCBI Taxonomy" id="6326"/>
    <lineage>
        <taxon>Eukaryota</taxon>
        <taxon>Metazoa</taxon>
        <taxon>Ecdysozoa</taxon>
        <taxon>Nematoda</taxon>
        <taxon>Chromadorea</taxon>
        <taxon>Rhabditida</taxon>
        <taxon>Tylenchina</taxon>
        <taxon>Tylenchomorpha</taxon>
        <taxon>Aphelenchoidea</taxon>
        <taxon>Aphelenchoididae</taxon>
        <taxon>Bursaphelenchus</taxon>
    </lineage>
</organism>
<evidence type="ECO:0000256" key="4">
    <source>
        <dbReference type="RuleBase" id="RU004383"/>
    </source>
</evidence>
<keyword evidence="3" id="KW-0687">Ribonucleoprotein</keyword>
<dbReference type="GO" id="GO:0006412">
    <property type="term" value="P:translation"/>
    <property type="evidence" value="ECO:0007669"/>
    <property type="project" value="InterPro"/>
</dbReference>
<dbReference type="eggNOG" id="KOG3424">
    <property type="taxonomic scope" value="Eukaryota"/>
</dbReference>
<dbReference type="GO" id="GO:1990904">
    <property type="term" value="C:ribonucleoprotein complex"/>
    <property type="evidence" value="ECO:0007669"/>
    <property type="project" value="UniProtKB-KW"/>
</dbReference>
<dbReference type="InterPro" id="IPR053709">
    <property type="entry name" value="eRP_eS24_sf"/>
</dbReference>
<evidence type="ECO:0000256" key="3">
    <source>
        <dbReference type="ARBA" id="ARBA00023274"/>
    </source>
</evidence>
<dbReference type="Pfam" id="PF01282">
    <property type="entry name" value="Ribosomal_S24e"/>
    <property type="match status" value="1"/>
</dbReference>
<dbReference type="FunFam" id="3.30.70.3370:FF:000001">
    <property type="entry name" value="40S ribosomal protein S24"/>
    <property type="match status" value="1"/>
</dbReference>
<dbReference type="PROSITE" id="PS00529">
    <property type="entry name" value="RIBOSOMAL_S24E"/>
    <property type="match status" value="1"/>
</dbReference>
<keyword evidence="2" id="KW-0689">Ribosomal protein</keyword>
<name>A0A1I7RUF4_BURXY</name>
<dbReference type="AlphaFoldDB" id="A0A1I7RUF4"/>
<evidence type="ECO:0000256" key="5">
    <source>
        <dbReference type="SAM" id="MobiDB-lite"/>
    </source>
</evidence>
<accession>A0A1I7RUF4</accession>
<dbReference type="Gene3D" id="3.30.70.3370">
    <property type="match status" value="1"/>
</dbReference>